<evidence type="ECO:0000313" key="1">
    <source>
        <dbReference type="EMBL" id="CAE2204529.1"/>
    </source>
</evidence>
<protein>
    <submittedName>
        <fullName evidence="1">Uncharacterized protein</fullName>
    </submittedName>
</protein>
<accession>A0A7S4HNR0</accession>
<reference evidence="1" key="1">
    <citation type="submission" date="2021-01" db="EMBL/GenBank/DDBJ databases">
        <authorList>
            <person name="Corre E."/>
            <person name="Pelletier E."/>
            <person name="Niang G."/>
            <person name="Scheremetjew M."/>
            <person name="Finn R."/>
            <person name="Kale V."/>
            <person name="Holt S."/>
            <person name="Cochrane G."/>
            <person name="Meng A."/>
            <person name="Brown T."/>
            <person name="Cohen L."/>
        </authorList>
    </citation>
    <scope>NUCLEOTIDE SEQUENCE</scope>
    <source>
        <strain evidence="1">UIO037</strain>
    </source>
</reference>
<sequence>MACAAVGLSGFSTGTSVASALLADTAVEAPPAAPTFAQGRVSMVVPSLLGDTVSATTHFHLVGNGQFVVDFQRGLLEGGVAEERVTTEKYFNGKAEPNADVVEFVATAMRERVALV</sequence>
<organism evidence="1">
    <name type="scientific">Prymnesium polylepis</name>
    <dbReference type="NCBI Taxonomy" id="72548"/>
    <lineage>
        <taxon>Eukaryota</taxon>
        <taxon>Haptista</taxon>
        <taxon>Haptophyta</taxon>
        <taxon>Prymnesiophyceae</taxon>
        <taxon>Prymnesiales</taxon>
        <taxon>Prymnesiaceae</taxon>
        <taxon>Prymnesium</taxon>
    </lineage>
</organism>
<gene>
    <name evidence="1" type="ORF">CPOL0286_LOCUS5104</name>
</gene>
<proteinExistence type="predicted"/>
<name>A0A7S4HNR0_9EUKA</name>
<dbReference type="EMBL" id="HBKO01011484">
    <property type="protein sequence ID" value="CAE2204529.1"/>
    <property type="molecule type" value="Transcribed_RNA"/>
</dbReference>
<dbReference type="AlphaFoldDB" id="A0A7S4HNR0"/>